<gene>
    <name evidence="5" type="ORF">ACFQEY_14650</name>
</gene>
<dbReference type="PANTHER" id="PTHR42693:SF53">
    <property type="entry name" value="ENDO-4-O-SULFATASE"/>
    <property type="match status" value="1"/>
</dbReference>
<feature type="modified residue" description="3-oxoalanine (Ser)" evidence="3">
    <location>
        <position position="50"/>
    </location>
</feature>
<comment type="PTM">
    <text evidence="3">The conversion to 3-oxoalanine (also known as C-formylglycine, FGly), of a serine or cysteine residue in prokaryotes and of a cysteine residue in eukaryotes, is critical for catalytic activity.</text>
</comment>
<dbReference type="GO" id="GO:0016787">
    <property type="term" value="F:hydrolase activity"/>
    <property type="evidence" value="ECO:0007669"/>
    <property type="project" value="UniProtKB-KW"/>
</dbReference>
<feature type="domain" description="Sulfatase N-terminal" evidence="4">
    <location>
        <begin position="2"/>
        <end position="339"/>
    </location>
</feature>
<dbReference type="InterPro" id="IPR000917">
    <property type="entry name" value="Sulfatase_N"/>
</dbReference>
<accession>A0ABD5UR77</accession>
<dbReference type="PANTHER" id="PTHR42693">
    <property type="entry name" value="ARYLSULFATASE FAMILY MEMBER"/>
    <property type="match status" value="1"/>
</dbReference>
<sequence length="459" mass="51870">MNVVWLILDSLSFGATPFAEDGPNTTPILKEVADSEGVTFTEAYAPGPLSPSSHAAMFTGELPSVAGMHEAHPYFDGGIPTIADKLRRTHETHLLSLNMWLFQGLDTGFDSTKDFSRQYLLFRDATDPLNYFRKHDPDGSELRRLLRFATAGGKPVRSLLNYANYKRLNGSLVPEQWGDSENYQYAEQINNELRAIVDTNDQDRFVFANYMDIHPPFDASDEALERFAPGMSRDELPIGIPPERHINNDEKSYEPNVMEKLYHAAVWDFDRKLGSTLRDLIEDDTMVIVTSDHGIWNCDTAYSENRLHVPLVIFAPDEPPRTVDHTVNLRSLPRTIMEYVTGESGGFDGRSLLDVTSDEISVTEVLHHPNEVYEKTGRIDVTKRIHADEQVQRDLVLIKGDARVEYIDGTWNTVAGGESVLTNLQSYGEQILSQDFKQGETDIEYDAITEERLEDLGYM</sequence>
<evidence type="ECO:0000256" key="3">
    <source>
        <dbReference type="PIRSR" id="PIRSR600917-52"/>
    </source>
</evidence>
<evidence type="ECO:0000259" key="4">
    <source>
        <dbReference type="Pfam" id="PF00884"/>
    </source>
</evidence>
<evidence type="ECO:0000256" key="2">
    <source>
        <dbReference type="ARBA" id="ARBA00022801"/>
    </source>
</evidence>
<dbReference type="Pfam" id="PF00884">
    <property type="entry name" value="Sulfatase"/>
    <property type="match status" value="1"/>
</dbReference>
<comment type="similarity">
    <text evidence="1">Belongs to the sulfatase family.</text>
</comment>
<keyword evidence="2" id="KW-0378">Hydrolase</keyword>
<dbReference type="Gene3D" id="3.40.720.10">
    <property type="entry name" value="Alkaline Phosphatase, subunit A"/>
    <property type="match status" value="1"/>
</dbReference>
<keyword evidence="6" id="KW-1185">Reference proteome</keyword>
<dbReference type="InterPro" id="IPR050738">
    <property type="entry name" value="Sulfatase"/>
</dbReference>
<dbReference type="Proteomes" id="UP001596333">
    <property type="component" value="Unassembled WGS sequence"/>
</dbReference>
<organism evidence="5 6">
    <name type="scientific">Halorubrum trueperi</name>
    <dbReference type="NCBI Taxonomy" id="2004704"/>
    <lineage>
        <taxon>Archaea</taxon>
        <taxon>Methanobacteriati</taxon>
        <taxon>Methanobacteriota</taxon>
        <taxon>Stenosarchaea group</taxon>
        <taxon>Halobacteria</taxon>
        <taxon>Halobacteriales</taxon>
        <taxon>Haloferacaceae</taxon>
        <taxon>Halorubrum</taxon>
    </lineage>
</organism>
<protein>
    <submittedName>
        <fullName evidence="5">Sulfatase-like hydrolase/transferase</fullName>
    </submittedName>
</protein>
<evidence type="ECO:0000256" key="1">
    <source>
        <dbReference type="ARBA" id="ARBA00008779"/>
    </source>
</evidence>
<dbReference type="EMBL" id="JBHSXI010000020">
    <property type="protein sequence ID" value="MFC6890239.1"/>
    <property type="molecule type" value="Genomic_DNA"/>
</dbReference>
<name>A0ABD5UR77_9EURY</name>
<dbReference type="InterPro" id="IPR017850">
    <property type="entry name" value="Alkaline_phosphatase_core_sf"/>
</dbReference>
<comment type="caution">
    <text evidence="5">The sequence shown here is derived from an EMBL/GenBank/DDBJ whole genome shotgun (WGS) entry which is preliminary data.</text>
</comment>
<dbReference type="RefSeq" id="WP_379769920.1">
    <property type="nucleotide sequence ID" value="NZ_JBHSXI010000020.1"/>
</dbReference>
<evidence type="ECO:0000313" key="5">
    <source>
        <dbReference type="EMBL" id="MFC6890239.1"/>
    </source>
</evidence>
<proteinExistence type="inferred from homology"/>
<dbReference type="AlphaFoldDB" id="A0ABD5UR77"/>
<dbReference type="SUPFAM" id="SSF53649">
    <property type="entry name" value="Alkaline phosphatase-like"/>
    <property type="match status" value="1"/>
</dbReference>
<evidence type="ECO:0000313" key="6">
    <source>
        <dbReference type="Proteomes" id="UP001596333"/>
    </source>
</evidence>
<reference evidence="5 6" key="1">
    <citation type="journal article" date="2019" name="Int. J. Syst. Evol. Microbiol.">
        <title>The Global Catalogue of Microorganisms (GCM) 10K type strain sequencing project: providing services to taxonomists for standard genome sequencing and annotation.</title>
        <authorList>
            <consortium name="The Broad Institute Genomics Platform"/>
            <consortium name="The Broad Institute Genome Sequencing Center for Infectious Disease"/>
            <person name="Wu L."/>
            <person name="Ma J."/>
        </authorList>
    </citation>
    <scope>NUCLEOTIDE SEQUENCE [LARGE SCALE GENOMIC DNA]</scope>
    <source>
        <strain evidence="5 6">Y73</strain>
    </source>
</reference>